<name>A0A2K2EV48_9CLOT</name>
<evidence type="ECO:0000313" key="4">
    <source>
        <dbReference type="Proteomes" id="UP000236151"/>
    </source>
</evidence>
<proteinExistence type="inferred from homology"/>
<gene>
    <name evidence="3" type="ORF">CDQ84_16740</name>
</gene>
<comment type="similarity">
    <text evidence="1">Belongs to the GSP E family.</text>
</comment>
<dbReference type="InterPro" id="IPR050921">
    <property type="entry name" value="T4SS_GSP_E_ATPase"/>
</dbReference>
<dbReference type="RefSeq" id="WP_103082885.1">
    <property type="nucleotide sequence ID" value="NZ_CP021850.1"/>
</dbReference>
<dbReference type="PANTHER" id="PTHR30486">
    <property type="entry name" value="TWITCHING MOTILITY PROTEIN PILT"/>
    <property type="match status" value="1"/>
</dbReference>
<feature type="domain" description="Bacterial type II secretion system protein E" evidence="2">
    <location>
        <begin position="119"/>
        <end position="282"/>
    </location>
</feature>
<protein>
    <recommendedName>
        <fullName evidence="2">Bacterial type II secretion system protein E domain-containing protein</fullName>
    </recommendedName>
</protein>
<dbReference type="InterPro" id="IPR006321">
    <property type="entry name" value="PilT/PilU"/>
</dbReference>
<dbReference type="InterPro" id="IPR027417">
    <property type="entry name" value="P-loop_NTPase"/>
</dbReference>
<keyword evidence="4" id="KW-1185">Reference proteome</keyword>
<dbReference type="NCBIfam" id="TIGR01420">
    <property type="entry name" value="pilT_fam"/>
    <property type="match status" value="1"/>
</dbReference>
<organism evidence="3 4">
    <name type="scientific">Clostridium thermosuccinogenes</name>
    <dbReference type="NCBI Taxonomy" id="84032"/>
    <lineage>
        <taxon>Bacteria</taxon>
        <taxon>Bacillati</taxon>
        <taxon>Bacillota</taxon>
        <taxon>Clostridia</taxon>
        <taxon>Eubacteriales</taxon>
        <taxon>Clostridiaceae</taxon>
        <taxon>Clostridium</taxon>
    </lineage>
</organism>
<dbReference type="Pfam" id="PF00437">
    <property type="entry name" value="T2SSE"/>
    <property type="match status" value="1"/>
</dbReference>
<dbReference type="Proteomes" id="UP000236151">
    <property type="component" value="Unassembled WGS sequence"/>
</dbReference>
<sequence length="354" mass="38872">MYTHDDFIKIIKYAKEANATDIHVAAGAVPAMRIEGRLSYMPFDMVLPKDTEALISDILDQERKNVLKSTHYISLPIALHDIGRLRVNIFMQRGSYSINIKLLDRLLKTPEELGIPDAVINLHRQESGLILVCGNKNSGKSTTVASLVKKISTSRECHIITIEDPIEYLYKHDKAIVNQKEVGMDVNSFKEGVYSALTQDPDVIMISSATDPATFSAALAAAENGHLVITTLQTDDSISTIEYIVGMYPADKSNYIKIQLSNALLAIVSQCLIPAADGNGSKLAVEVMLANQAIKNLIVENKIHQIPAMIKASKSLGMITMEDSINDLYTAGKITKQSALNYMANRKSFFGGAR</sequence>
<dbReference type="SUPFAM" id="SSF52540">
    <property type="entry name" value="P-loop containing nucleoside triphosphate hydrolases"/>
    <property type="match status" value="1"/>
</dbReference>
<dbReference type="KEGG" id="cthd:CDO33_03315"/>
<comment type="caution">
    <text evidence="3">The sequence shown here is derived from an EMBL/GenBank/DDBJ whole genome shotgun (WGS) entry which is preliminary data.</text>
</comment>
<dbReference type="AlphaFoldDB" id="A0A2K2EV48"/>
<evidence type="ECO:0000313" key="3">
    <source>
        <dbReference type="EMBL" id="PNT95642.1"/>
    </source>
</evidence>
<dbReference type="Gene3D" id="3.30.450.90">
    <property type="match status" value="1"/>
</dbReference>
<evidence type="ECO:0000259" key="2">
    <source>
        <dbReference type="Pfam" id="PF00437"/>
    </source>
</evidence>
<accession>A0A2K2EV48</accession>
<dbReference type="EMBL" id="NIOJ01000062">
    <property type="protein sequence ID" value="PNT95642.1"/>
    <property type="molecule type" value="Genomic_DNA"/>
</dbReference>
<reference evidence="4" key="1">
    <citation type="submission" date="2017-06" db="EMBL/GenBank/DDBJ databases">
        <title>Investigating the central metabolism of Clostridium thermosuccinogenes.</title>
        <authorList>
            <person name="Koendjbiharie J.G."/>
            <person name="Van Kranenburg R."/>
            <person name="Vriesendorp B."/>
        </authorList>
    </citation>
    <scope>NUCLEOTIDE SEQUENCE [LARGE SCALE GENOMIC DNA]</scope>
    <source>
        <strain evidence="4">DSM 5806</strain>
    </source>
</reference>
<evidence type="ECO:0000256" key="1">
    <source>
        <dbReference type="ARBA" id="ARBA00006611"/>
    </source>
</evidence>
<dbReference type="GO" id="GO:0005524">
    <property type="term" value="F:ATP binding"/>
    <property type="evidence" value="ECO:0007669"/>
    <property type="project" value="InterPro"/>
</dbReference>
<dbReference type="GO" id="GO:0016887">
    <property type="term" value="F:ATP hydrolysis activity"/>
    <property type="evidence" value="ECO:0007669"/>
    <property type="project" value="InterPro"/>
</dbReference>
<dbReference type="InterPro" id="IPR001482">
    <property type="entry name" value="T2SS/T4SS_dom"/>
</dbReference>
<dbReference type="OrthoDB" id="9808272at2"/>
<dbReference type="Gene3D" id="3.40.50.300">
    <property type="entry name" value="P-loop containing nucleotide triphosphate hydrolases"/>
    <property type="match status" value="1"/>
</dbReference>